<proteinExistence type="predicted"/>
<evidence type="ECO:0000313" key="2">
    <source>
        <dbReference type="EMBL" id="RVW95983.1"/>
    </source>
</evidence>
<reference evidence="2 3" key="1">
    <citation type="journal article" date="2018" name="PLoS Genet.">
        <title>Population sequencing reveals clonal diversity and ancestral inbreeding in the grapevine cultivar Chardonnay.</title>
        <authorList>
            <person name="Roach M.J."/>
            <person name="Johnson D.L."/>
            <person name="Bohlmann J."/>
            <person name="van Vuuren H.J."/>
            <person name="Jones S.J."/>
            <person name="Pretorius I.S."/>
            <person name="Schmidt S.A."/>
            <person name="Borneman A.R."/>
        </authorList>
    </citation>
    <scope>NUCLEOTIDE SEQUENCE [LARGE SCALE GENOMIC DNA]</scope>
    <source>
        <strain evidence="3">cv. Chardonnay</strain>
        <tissue evidence="2">Leaf</tissue>
    </source>
</reference>
<evidence type="ECO:0000313" key="3">
    <source>
        <dbReference type="Proteomes" id="UP000288805"/>
    </source>
</evidence>
<feature type="region of interest" description="Disordered" evidence="1">
    <location>
        <begin position="53"/>
        <end position="75"/>
    </location>
</feature>
<dbReference type="GO" id="GO:0008237">
    <property type="term" value="F:metallopeptidase activity"/>
    <property type="evidence" value="ECO:0007669"/>
    <property type="project" value="UniProtKB-KW"/>
</dbReference>
<sequence>MVEMQMHTMSCCVNIDALSEVGRVQQDLERIVEENGGIREKEPFFLSKVHEKEPESSSFLDSGNGSGTALLGAAT</sequence>
<accession>A0A438IGW7</accession>
<protein>
    <submittedName>
        <fullName evidence="2">Putative inactive ATP-dependent zinc metalloprotease FTSHI 5, chloroplastic</fullName>
    </submittedName>
</protein>
<keyword evidence="2" id="KW-0645">Protease</keyword>
<name>A0A438IGW7_VITVI</name>
<organism evidence="2 3">
    <name type="scientific">Vitis vinifera</name>
    <name type="common">Grape</name>
    <dbReference type="NCBI Taxonomy" id="29760"/>
    <lineage>
        <taxon>Eukaryota</taxon>
        <taxon>Viridiplantae</taxon>
        <taxon>Streptophyta</taxon>
        <taxon>Embryophyta</taxon>
        <taxon>Tracheophyta</taxon>
        <taxon>Spermatophyta</taxon>
        <taxon>Magnoliopsida</taxon>
        <taxon>eudicotyledons</taxon>
        <taxon>Gunneridae</taxon>
        <taxon>Pentapetalae</taxon>
        <taxon>rosids</taxon>
        <taxon>Vitales</taxon>
        <taxon>Vitaceae</taxon>
        <taxon>Viteae</taxon>
        <taxon>Vitis</taxon>
    </lineage>
</organism>
<evidence type="ECO:0000256" key="1">
    <source>
        <dbReference type="SAM" id="MobiDB-lite"/>
    </source>
</evidence>
<comment type="caution">
    <text evidence="2">The sequence shown here is derived from an EMBL/GenBank/DDBJ whole genome shotgun (WGS) entry which is preliminary data.</text>
</comment>
<dbReference type="GO" id="GO:0006508">
    <property type="term" value="P:proteolysis"/>
    <property type="evidence" value="ECO:0007669"/>
    <property type="project" value="UniProtKB-KW"/>
</dbReference>
<dbReference type="AlphaFoldDB" id="A0A438IGW7"/>
<keyword evidence="2" id="KW-0378">Hydrolase</keyword>
<dbReference type="EMBL" id="QGNW01000110">
    <property type="protein sequence ID" value="RVW95983.1"/>
    <property type="molecule type" value="Genomic_DNA"/>
</dbReference>
<dbReference type="Proteomes" id="UP000288805">
    <property type="component" value="Unassembled WGS sequence"/>
</dbReference>
<gene>
    <name evidence="2" type="primary">FTSHI5_17</name>
    <name evidence="2" type="ORF">CK203_027686</name>
</gene>
<keyword evidence="2" id="KW-0482">Metalloprotease</keyword>